<dbReference type="InterPro" id="IPR032867">
    <property type="entry name" value="DYW_dom"/>
</dbReference>
<feature type="repeat" description="PPR" evidence="3">
    <location>
        <begin position="279"/>
        <end position="314"/>
    </location>
</feature>
<dbReference type="NCBIfam" id="TIGR00756">
    <property type="entry name" value="PPR"/>
    <property type="match status" value="3"/>
</dbReference>
<proteinExistence type="inferred from homology"/>
<dbReference type="GO" id="GO:0003723">
    <property type="term" value="F:RNA binding"/>
    <property type="evidence" value="ECO:0007669"/>
    <property type="project" value="InterPro"/>
</dbReference>
<evidence type="ECO:0000259" key="4">
    <source>
        <dbReference type="Pfam" id="PF14432"/>
    </source>
</evidence>
<dbReference type="Gene3D" id="1.25.40.10">
    <property type="entry name" value="Tetratricopeptide repeat domain"/>
    <property type="match status" value="4"/>
</dbReference>
<dbReference type="PANTHER" id="PTHR47926">
    <property type="entry name" value="PENTATRICOPEPTIDE REPEAT-CONTAINING PROTEIN"/>
    <property type="match status" value="1"/>
</dbReference>
<dbReference type="Pfam" id="PF01535">
    <property type="entry name" value="PPR"/>
    <property type="match status" value="4"/>
</dbReference>
<dbReference type="Pfam" id="PF13041">
    <property type="entry name" value="PPR_2"/>
    <property type="match status" value="1"/>
</dbReference>
<name>A0AAV1EBN3_OLDCO</name>
<dbReference type="Pfam" id="PF20431">
    <property type="entry name" value="E_motif"/>
    <property type="match status" value="1"/>
</dbReference>
<dbReference type="InterPro" id="IPR046848">
    <property type="entry name" value="E_motif"/>
</dbReference>
<dbReference type="SUPFAM" id="SSF81901">
    <property type="entry name" value="HCP-like"/>
    <property type="match status" value="1"/>
</dbReference>
<evidence type="ECO:0000256" key="1">
    <source>
        <dbReference type="ARBA" id="ARBA00006643"/>
    </source>
</evidence>
<dbReference type="InterPro" id="IPR046960">
    <property type="entry name" value="PPR_At4g14850-like_plant"/>
</dbReference>
<protein>
    <submittedName>
        <fullName evidence="5">OLC1v1018480C1</fullName>
    </submittedName>
</protein>
<feature type="domain" description="DYW" evidence="4">
    <location>
        <begin position="605"/>
        <end position="693"/>
    </location>
</feature>
<dbReference type="Proteomes" id="UP001161247">
    <property type="component" value="Chromosome 8"/>
</dbReference>
<dbReference type="PANTHER" id="PTHR47926:SF452">
    <property type="entry name" value="PENTATRICOPEPTIDE REPEAT-CONTAINING PROTEIN"/>
    <property type="match status" value="1"/>
</dbReference>
<dbReference type="GO" id="GO:0009451">
    <property type="term" value="P:RNA modification"/>
    <property type="evidence" value="ECO:0007669"/>
    <property type="project" value="InterPro"/>
</dbReference>
<evidence type="ECO:0000256" key="2">
    <source>
        <dbReference type="ARBA" id="ARBA00022737"/>
    </source>
</evidence>
<feature type="repeat" description="PPR" evidence="3">
    <location>
        <begin position="67"/>
        <end position="101"/>
    </location>
</feature>
<dbReference type="GO" id="GO:0008270">
    <property type="term" value="F:zinc ion binding"/>
    <property type="evidence" value="ECO:0007669"/>
    <property type="project" value="InterPro"/>
</dbReference>
<organism evidence="5 6">
    <name type="scientific">Oldenlandia corymbosa var. corymbosa</name>
    <dbReference type="NCBI Taxonomy" id="529605"/>
    <lineage>
        <taxon>Eukaryota</taxon>
        <taxon>Viridiplantae</taxon>
        <taxon>Streptophyta</taxon>
        <taxon>Embryophyta</taxon>
        <taxon>Tracheophyta</taxon>
        <taxon>Spermatophyta</taxon>
        <taxon>Magnoliopsida</taxon>
        <taxon>eudicotyledons</taxon>
        <taxon>Gunneridae</taxon>
        <taxon>Pentapetalae</taxon>
        <taxon>asterids</taxon>
        <taxon>lamiids</taxon>
        <taxon>Gentianales</taxon>
        <taxon>Rubiaceae</taxon>
        <taxon>Rubioideae</taxon>
        <taxon>Spermacoceae</taxon>
        <taxon>Hedyotis-Oldenlandia complex</taxon>
        <taxon>Oldenlandia</taxon>
    </lineage>
</organism>
<evidence type="ECO:0000313" key="5">
    <source>
        <dbReference type="EMBL" id="CAI9117138.1"/>
    </source>
</evidence>
<evidence type="ECO:0000256" key="3">
    <source>
        <dbReference type="PROSITE-ProRule" id="PRU00708"/>
    </source>
</evidence>
<dbReference type="Pfam" id="PF14432">
    <property type="entry name" value="DYW_deaminase"/>
    <property type="match status" value="1"/>
</dbReference>
<accession>A0AAV1EBN3</accession>
<gene>
    <name evidence="5" type="ORF">OLC1_LOCUS23241</name>
</gene>
<evidence type="ECO:0000313" key="6">
    <source>
        <dbReference type="Proteomes" id="UP001161247"/>
    </source>
</evidence>
<comment type="similarity">
    <text evidence="1">Belongs to the PPR family. PCMP-H subfamily.</text>
</comment>
<feature type="repeat" description="PPR" evidence="3">
    <location>
        <begin position="350"/>
        <end position="384"/>
    </location>
</feature>
<dbReference type="AlphaFoldDB" id="A0AAV1EBN3"/>
<dbReference type="FunFam" id="1.25.40.10:FF:000436">
    <property type="entry name" value="Pentatricopeptide repeat-containing protein At5g39350 family"/>
    <property type="match status" value="1"/>
</dbReference>
<dbReference type="EMBL" id="OX459125">
    <property type="protein sequence ID" value="CAI9117138.1"/>
    <property type="molecule type" value="Genomic_DNA"/>
</dbReference>
<dbReference type="PROSITE" id="PS51375">
    <property type="entry name" value="PPR"/>
    <property type="match status" value="3"/>
</dbReference>
<dbReference type="FunFam" id="1.25.40.10:FF:000090">
    <property type="entry name" value="Pentatricopeptide repeat-containing protein, chloroplastic"/>
    <property type="match status" value="1"/>
</dbReference>
<keyword evidence="6" id="KW-1185">Reference proteome</keyword>
<dbReference type="InterPro" id="IPR002885">
    <property type="entry name" value="PPR_rpt"/>
</dbReference>
<dbReference type="InterPro" id="IPR011990">
    <property type="entry name" value="TPR-like_helical_dom_sf"/>
</dbReference>
<reference evidence="5" key="1">
    <citation type="submission" date="2023-03" db="EMBL/GenBank/DDBJ databases">
        <authorList>
            <person name="Julca I."/>
        </authorList>
    </citation>
    <scope>NUCLEOTIDE SEQUENCE</scope>
</reference>
<sequence>MSTSSIRNNKTMDAVAITTKIHHRFSTSFRENHSQIRFRICKCSSGGFAKLTQKQARKVFDKIPLRDAYSWNTLIQTHLTNGDPQEVAATYQRMLSAGGTKPDRRTLPRVLSASRILRDFPLGKQLHCHVIKYGFALDAYVISSLIEMYGQMGGVDAAKRYFETVDLDERNKNADVVVAWTVLAGLYVKNNKPELAVDLFFNGINHKNGKSFDRVALVTVITACGMLKSLRDGRRVHCVAKDFGMDRDVLVGNALLKMYIDCGNVKDARAVFDGIVGKDAISWTAMIYGYVKKKGEFNEGLKLFRMMNENGIRPDAFTVSSVLPTCARVTAHKNGKEIHGYLLKNGKELNPVVLNALIDMYIKSGFIDYASRVFAEMKHKDVISWTVMILGYSLHGEGKHGLQLYHEMIENSSVQVQEDQMALAAALFASYASCNIEEGWRFFNRLSAPKLSNYALMVALLSRAGLFDEAQGFIAKRNISKHAEVLRALLNGCMIHQNLDTAKEALEQLLSLEPQNAENYIQLSNLYACQNRPEMVAELRETMTAKDLKPRKAYSWIEFKNKVHVFGTGDMSHPRKEAIYNELQHLVQKVDSKGEFSFKMRKDFFSVHQVDEERECDSVFGHSELLAISFGLISNQEKGRRVIRVTKNVGVCENCHSFVKAVCKEVEEVEIVIRDPCCFHHFRDGVCSCGDFW</sequence>
<keyword evidence="2" id="KW-0677">Repeat</keyword>